<sequence length="57" mass="6637">MCDEKAAYRYTWPGRDESFICEKHVYNLQAIARAMGFPLQVIPLDEGEEKVCQQKTK</sequence>
<evidence type="ECO:0000313" key="2">
    <source>
        <dbReference type="EMBL" id="QJA93972.1"/>
    </source>
</evidence>
<dbReference type="EMBL" id="MT143192">
    <property type="protein sequence ID" value="QJA93972.1"/>
    <property type="molecule type" value="Genomic_DNA"/>
</dbReference>
<evidence type="ECO:0000313" key="1">
    <source>
        <dbReference type="EMBL" id="QJA80384.1"/>
    </source>
</evidence>
<gene>
    <name evidence="1" type="ORF">MM415A00737_0022</name>
    <name evidence="2" type="ORF">MM415B04050_0007</name>
</gene>
<dbReference type="AlphaFoldDB" id="A0A6M3KFG2"/>
<organism evidence="1">
    <name type="scientific">viral metagenome</name>
    <dbReference type="NCBI Taxonomy" id="1070528"/>
    <lineage>
        <taxon>unclassified sequences</taxon>
        <taxon>metagenomes</taxon>
        <taxon>organismal metagenomes</taxon>
    </lineage>
</organism>
<protein>
    <submittedName>
        <fullName evidence="1">Uncharacterized protein</fullName>
    </submittedName>
</protein>
<proteinExistence type="predicted"/>
<dbReference type="EMBL" id="MT142419">
    <property type="protein sequence ID" value="QJA80384.1"/>
    <property type="molecule type" value="Genomic_DNA"/>
</dbReference>
<name>A0A6M3KFG2_9ZZZZ</name>
<accession>A0A6M3KFG2</accession>
<reference evidence="1" key="1">
    <citation type="submission" date="2020-03" db="EMBL/GenBank/DDBJ databases">
        <title>The deep terrestrial virosphere.</title>
        <authorList>
            <person name="Holmfeldt K."/>
            <person name="Nilsson E."/>
            <person name="Simone D."/>
            <person name="Lopez-Fernandez M."/>
            <person name="Wu X."/>
            <person name="de Brujin I."/>
            <person name="Lundin D."/>
            <person name="Andersson A."/>
            <person name="Bertilsson S."/>
            <person name="Dopson M."/>
        </authorList>
    </citation>
    <scope>NUCLEOTIDE SEQUENCE</scope>
    <source>
        <strain evidence="1">MM415A00737</strain>
        <strain evidence="2">MM415B04050</strain>
    </source>
</reference>